<keyword evidence="5" id="KW-1185">Reference proteome</keyword>
<protein>
    <submittedName>
        <fullName evidence="4">Chaperone required for the assembly of the F1-ATPase</fullName>
    </submittedName>
</protein>
<sequence length="238" mass="25330">MSEQSWAPRRFWKEAGVAPREGGHAVLLDGRPVRTPAKAPLVLPTGALAEAIAAEWDAQGERVDPGTMPMTRTANSAIDTVAANRDAVIDLLAEYGATDLLCYRADAPEELAARQAADWDRWLDWADRTHGARLKVATGVLPVAQDARALAALRAPLEGMDAFALAGTHDLVALPGSLVLGLAVAGGALAADEAWRISRIDEDWQAELWGADDEAEAQASARKAALEQAARFHTLSRA</sequence>
<dbReference type="InterPro" id="IPR023335">
    <property type="entry name" value="ATP12_ortho_dom_sf"/>
</dbReference>
<dbReference type="Gene3D" id="1.10.3580.10">
    <property type="entry name" value="ATP12 ATPase"/>
    <property type="match status" value="1"/>
</dbReference>
<organism evidence="4 5">
    <name type="scientific">Wenxinia saemankumensis</name>
    <dbReference type="NCBI Taxonomy" id="1447782"/>
    <lineage>
        <taxon>Bacteria</taxon>
        <taxon>Pseudomonadati</taxon>
        <taxon>Pseudomonadota</taxon>
        <taxon>Alphaproteobacteria</taxon>
        <taxon>Rhodobacterales</taxon>
        <taxon>Roseobacteraceae</taxon>
        <taxon>Wenxinia</taxon>
    </lineage>
</organism>
<dbReference type="SUPFAM" id="SSF160909">
    <property type="entry name" value="ATP12-like"/>
    <property type="match status" value="1"/>
</dbReference>
<accession>A0A1M6CA30</accession>
<evidence type="ECO:0000256" key="3">
    <source>
        <dbReference type="ARBA" id="ARBA00023186"/>
    </source>
</evidence>
<evidence type="ECO:0000256" key="2">
    <source>
        <dbReference type="ARBA" id="ARBA00022946"/>
    </source>
</evidence>
<reference evidence="4 5" key="1">
    <citation type="submission" date="2016-11" db="EMBL/GenBank/DDBJ databases">
        <authorList>
            <person name="Jaros S."/>
            <person name="Januszkiewicz K."/>
            <person name="Wedrychowicz H."/>
        </authorList>
    </citation>
    <scope>NUCLEOTIDE SEQUENCE [LARGE SCALE GENOMIC DNA]</scope>
    <source>
        <strain evidence="4 5">DSM 100565</strain>
    </source>
</reference>
<dbReference type="InterPro" id="IPR011419">
    <property type="entry name" value="ATP12_ATP_synth-F1-assembly"/>
</dbReference>
<dbReference type="EMBL" id="FQYO01000002">
    <property type="protein sequence ID" value="SHI57644.1"/>
    <property type="molecule type" value="Genomic_DNA"/>
</dbReference>
<keyword evidence="3" id="KW-0143">Chaperone</keyword>
<dbReference type="Gene3D" id="3.30.2180.10">
    <property type="entry name" value="ATP12-like"/>
    <property type="match status" value="1"/>
</dbReference>
<dbReference type="Pfam" id="PF07542">
    <property type="entry name" value="ATP12"/>
    <property type="match status" value="1"/>
</dbReference>
<dbReference type="GO" id="GO:0043461">
    <property type="term" value="P:proton-transporting ATP synthase complex assembly"/>
    <property type="evidence" value="ECO:0007669"/>
    <property type="project" value="InterPro"/>
</dbReference>
<dbReference type="AlphaFoldDB" id="A0A1M6CA30"/>
<dbReference type="InterPro" id="IPR042272">
    <property type="entry name" value="ATP12_ATP_synth-F1-assembly_N"/>
</dbReference>
<evidence type="ECO:0000313" key="4">
    <source>
        <dbReference type="EMBL" id="SHI57644.1"/>
    </source>
</evidence>
<dbReference type="PANTHER" id="PTHR21013">
    <property type="entry name" value="ATP SYNTHASE MITOCHONDRIAL F1 COMPLEX ASSEMBLY FACTOR 2/ATP12 PROTEIN, MITOCHONDRIAL PRECURSOR"/>
    <property type="match status" value="1"/>
</dbReference>
<keyword evidence="2" id="KW-0809">Transit peptide</keyword>
<dbReference type="PANTHER" id="PTHR21013:SF10">
    <property type="entry name" value="ATP SYNTHASE MITOCHONDRIAL F1 COMPLEX ASSEMBLY FACTOR 2"/>
    <property type="match status" value="1"/>
</dbReference>
<evidence type="ECO:0000313" key="5">
    <source>
        <dbReference type="Proteomes" id="UP000184292"/>
    </source>
</evidence>
<dbReference type="RefSeq" id="WP_073326791.1">
    <property type="nucleotide sequence ID" value="NZ_FQYO01000002.1"/>
</dbReference>
<gene>
    <name evidence="4" type="ORF">SAMN05444417_1080</name>
</gene>
<evidence type="ECO:0000256" key="1">
    <source>
        <dbReference type="ARBA" id="ARBA00008231"/>
    </source>
</evidence>
<proteinExistence type="inferred from homology"/>
<dbReference type="OrthoDB" id="9797825at2"/>
<name>A0A1M6CA30_9RHOB</name>
<dbReference type="Proteomes" id="UP000184292">
    <property type="component" value="Unassembled WGS sequence"/>
</dbReference>
<comment type="similarity">
    <text evidence="1">Belongs to the ATP12 family.</text>
</comment>
<dbReference type="STRING" id="1447782.SAMN05444417_1080"/>